<proteinExistence type="predicted"/>
<dbReference type="EMBL" id="BAABFT010000013">
    <property type="protein sequence ID" value="GAA4333058.1"/>
    <property type="molecule type" value="Genomic_DNA"/>
</dbReference>
<comment type="caution">
    <text evidence="1">The sequence shown here is derived from an EMBL/GenBank/DDBJ whole genome shotgun (WGS) entry which is preliminary data.</text>
</comment>
<gene>
    <name evidence="1" type="ORF">GCM10023149_39610</name>
</gene>
<reference evidence="2" key="1">
    <citation type="journal article" date="2019" name="Int. J. Syst. Evol. Microbiol.">
        <title>The Global Catalogue of Microorganisms (GCM) 10K type strain sequencing project: providing services to taxonomists for standard genome sequencing and annotation.</title>
        <authorList>
            <consortium name="The Broad Institute Genomics Platform"/>
            <consortium name="The Broad Institute Genome Sequencing Center for Infectious Disease"/>
            <person name="Wu L."/>
            <person name="Ma J."/>
        </authorList>
    </citation>
    <scope>NUCLEOTIDE SEQUENCE [LARGE SCALE GENOMIC DNA]</scope>
    <source>
        <strain evidence="2">JCM 17705</strain>
    </source>
</reference>
<dbReference type="RefSeq" id="WP_345212909.1">
    <property type="nucleotide sequence ID" value="NZ_BAABFT010000013.1"/>
</dbReference>
<name>A0ABP8H1N5_9SPHI</name>
<organism evidence="1 2">
    <name type="scientific">Mucilaginibacter gynuensis</name>
    <dbReference type="NCBI Taxonomy" id="1302236"/>
    <lineage>
        <taxon>Bacteria</taxon>
        <taxon>Pseudomonadati</taxon>
        <taxon>Bacteroidota</taxon>
        <taxon>Sphingobacteriia</taxon>
        <taxon>Sphingobacteriales</taxon>
        <taxon>Sphingobacteriaceae</taxon>
        <taxon>Mucilaginibacter</taxon>
    </lineage>
</organism>
<sequence>MNTPVHISNTSTIRTPVSGGSSLLKNTTTYVVDALGEGLKQNFLGADINMEFLTLAIRVMASASIKTIQQKVIKPIAAKTRTAVKYPSLSQPAF</sequence>
<accession>A0ABP8H1N5</accession>
<dbReference type="Proteomes" id="UP001500582">
    <property type="component" value="Unassembled WGS sequence"/>
</dbReference>
<protein>
    <submittedName>
        <fullName evidence="1">Uncharacterized protein</fullName>
    </submittedName>
</protein>
<evidence type="ECO:0000313" key="1">
    <source>
        <dbReference type="EMBL" id="GAA4333058.1"/>
    </source>
</evidence>
<evidence type="ECO:0000313" key="2">
    <source>
        <dbReference type="Proteomes" id="UP001500582"/>
    </source>
</evidence>
<keyword evidence="2" id="KW-1185">Reference proteome</keyword>